<evidence type="ECO:0000313" key="1">
    <source>
        <dbReference type="EMBL" id="XBH05717.1"/>
    </source>
</evidence>
<dbReference type="AlphaFoldDB" id="A0AAU7CL96"/>
<accession>A0AAU7CL96</accession>
<reference evidence="1" key="1">
    <citation type="submission" date="2024-05" db="EMBL/GenBank/DDBJ databases">
        <title>Planctomycetes of the genus Singulisphaera possess chitinolytic capabilities.</title>
        <authorList>
            <person name="Ivanova A."/>
        </authorList>
    </citation>
    <scope>NUCLEOTIDE SEQUENCE</scope>
    <source>
        <strain evidence="1">Ch08T</strain>
    </source>
</reference>
<name>A0AAU7CL96_9BACT</name>
<sequence>MSGFTSNAKPVYFAEEERPLTFLIRSSEGDSKCPSMTFAIPGQMLAHITPTRIDLGEGYQPDAMTMELWESLRRSLANRVAKPLGPDV</sequence>
<dbReference type="RefSeq" id="WP_406698566.1">
    <property type="nucleotide sequence ID" value="NZ_CP155447.1"/>
</dbReference>
<protein>
    <submittedName>
        <fullName evidence="1">Uncharacterized protein</fullName>
    </submittedName>
</protein>
<organism evidence="1">
    <name type="scientific">Singulisphaera sp. Ch08</name>
    <dbReference type="NCBI Taxonomy" id="3120278"/>
    <lineage>
        <taxon>Bacteria</taxon>
        <taxon>Pseudomonadati</taxon>
        <taxon>Planctomycetota</taxon>
        <taxon>Planctomycetia</taxon>
        <taxon>Isosphaerales</taxon>
        <taxon>Isosphaeraceae</taxon>
        <taxon>Singulisphaera</taxon>
    </lineage>
</organism>
<gene>
    <name evidence="1" type="ORF">V5E97_06750</name>
</gene>
<dbReference type="EMBL" id="CP155447">
    <property type="protein sequence ID" value="XBH05717.1"/>
    <property type="molecule type" value="Genomic_DNA"/>
</dbReference>
<proteinExistence type="predicted"/>